<dbReference type="AlphaFoldDB" id="A0A8T0GWE8"/>
<organism evidence="1 2">
    <name type="scientific">Ceratodon purpureus</name>
    <name type="common">Fire moss</name>
    <name type="synonym">Dicranum purpureum</name>
    <dbReference type="NCBI Taxonomy" id="3225"/>
    <lineage>
        <taxon>Eukaryota</taxon>
        <taxon>Viridiplantae</taxon>
        <taxon>Streptophyta</taxon>
        <taxon>Embryophyta</taxon>
        <taxon>Bryophyta</taxon>
        <taxon>Bryophytina</taxon>
        <taxon>Bryopsida</taxon>
        <taxon>Dicranidae</taxon>
        <taxon>Pseudoditrichales</taxon>
        <taxon>Ditrichaceae</taxon>
        <taxon>Ceratodon</taxon>
    </lineage>
</organism>
<sequence>MEKNQSFTVGLSAQLETHSKSNTYYYLALDSRWNSNSMLTLVFVKLEIIEYR</sequence>
<protein>
    <submittedName>
        <fullName evidence="1">Uncharacterized protein</fullName>
    </submittedName>
</protein>
<evidence type="ECO:0000313" key="2">
    <source>
        <dbReference type="Proteomes" id="UP000822688"/>
    </source>
</evidence>
<comment type="caution">
    <text evidence="1">The sequence shown here is derived from an EMBL/GenBank/DDBJ whole genome shotgun (WGS) entry which is preliminary data.</text>
</comment>
<accession>A0A8T0GWE8</accession>
<name>A0A8T0GWE8_CERPU</name>
<proteinExistence type="predicted"/>
<reference evidence="1" key="1">
    <citation type="submission" date="2020-06" db="EMBL/GenBank/DDBJ databases">
        <title>WGS assembly of Ceratodon purpureus strain R40.</title>
        <authorList>
            <person name="Carey S.B."/>
            <person name="Jenkins J."/>
            <person name="Shu S."/>
            <person name="Lovell J.T."/>
            <person name="Sreedasyam A."/>
            <person name="Maumus F."/>
            <person name="Tiley G.P."/>
            <person name="Fernandez-Pozo N."/>
            <person name="Barry K."/>
            <person name="Chen C."/>
            <person name="Wang M."/>
            <person name="Lipzen A."/>
            <person name="Daum C."/>
            <person name="Saski C.A."/>
            <person name="Payton A.C."/>
            <person name="Mcbreen J.C."/>
            <person name="Conrad R.E."/>
            <person name="Kollar L.M."/>
            <person name="Olsson S."/>
            <person name="Huttunen S."/>
            <person name="Landis J.B."/>
            <person name="Wickett N.J."/>
            <person name="Johnson M.G."/>
            <person name="Rensing S.A."/>
            <person name="Grimwood J."/>
            <person name="Schmutz J."/>
            <person name="Mcdaniel S.F."/>
        </authorList>
    </citation>
    <scope>NUCLEOTIDE SEQUENCE</scope>
    <source>
        <strain evidence="1">R40</strain>
    </source>
</reference>
<dbReference type="Proteomes" id="UP000822688">
    <property type="component" value="Chromosome 9"/>
</dbReference>
<dbReference type="EMBL" id="CM026430">
    <property type="protein sequence ID" value="KAG0562454.1"/>
    <property type="molecule type" value="Genomic_DNA"/>
</dbReference>
<gene>
    <name evidence="1" type="ORF">KC19_9G147800</name>
</gene>
<evidence type="ECO:0000313" key="1">
    <source>
        <dbReference type="EMBL" id="KAG0562454.1"/>
    </source>
</evidence>
<keyword evidence="2" id="KW-1185">Reference proteome</keyword>